<protein>
    <submittedName>
        <fullName evidence="3">DUF3106 domain-containing protein</fullName>
    </submittedName>
</protein>
<evidence type="ECO:0000313" key="4">
    <source>
        <dbReference type="Proteomes" id="UP001548590"/>
    </source>
</evidence>
<keyword evidence="2" id="KW-0732">Signal</keyword>
<feature type="signal peptide" evidence="2">
    <location>
        <begin position="1"/>
        <end position="21"/>
    </location>
</feature>
<reference evidence="3 4" key="1">
    <citation type="submission" date="2024-07" db="EMBL/GenBank/DDBJ databases">
        <title>Uliginosibacterium paludis KCTC:42655.</title>
        <authorList>
            <person name="Kim M.K."/>
        </authorList>
    </citation>
    <scope>NUCLEOTIDE SEQUENCE [LARGE SCALE GENOMIC DNA]</scope>
    <source>
        <strain evidence="3 4">KCTC 42655</strain>
    </source>
</reference>
<dbReference type="Proteomes" id="UP001548590">
    <property type="component" value="Unassembled WGS sequence"/>
</dbReference>
<feature type="region of interest" description="Disordered" evidence="1">
    <location>
        <begin position="128"/>
        <end position="202"/>
    </location>
</feature>
<accession>A0ABV2CMH1</accession>
<dbReference type="Pfam" id="PF11304">
    <property type="entry name" value="DUF3106"/>
    <property type="match status" value="1"/>
</dbReference>
<gene>
    <name evidence="3" type="ORF">ABVT11_04645</name>
</gene>
<name>A0ABV2CMH1_9RHOO</name>
<evidence type="ECO:0000256" key="1">
    <source>
        <dbReference type="SAM" id="MobiDB-lite"/>
    </source>
</evidence>
<feature type="compositionally biased region" description="Low complexity" evidence="1">
    <location>
        <begin position="141"/>
        <end position="162"/>
    </location>
</feature>
<proteinExistence type="predicted"/>
<organism evidence="3 4">
    <name type="scientific">Uliginosibacterium paludis</name>
    <dbReference type="NCBI Taxonomy" id="1615952"/>
    <lineage>
        <taxon>Bacteria</taxon>
        <taxon>Pseudomonadati</taxon>
        <taxon>Pseudomonadota</taxon>
        <taxon>Betaproteobacteria</taxon>
        <taxon>Rhodocyclales</taxon>
        <taxon>Zoogloeaceae</taxon>
        <taxon>Uliginosibacterium</taxon>
    </lineage>
</organism>
<dbReference type="EMBL" id="JBEWLZ010000002">
    <property type="protein sequence ID" value="MET1489103.1"/>
    <property type="molecule type" value="Genomic_DNA"/>
</dbReference>
<evidence type="ECO:0000256" key="2">
    <source>
        <dbReference type="SAM" id="SignalP"/>
    </source>
</evidence>
<feature type="compositionally biased region" description="Acidic residues" evidence="1">
    <location>
        <begin position="192"/>
        <end position="202"/>
    </location>
</feature>
<dbReference type="RefSeq" id="WP_345924232.1">
    <property type="nucleotide sequence ID" value="NZ_JBDIVF010000001.1"/>
</dbReference>
<comment type="caution">
    <text evidence="3">The sequence shown here is derived from an EMBL/GenBank/DDBJ whole genome shotgun (WGS) entry which is preliminary data.</text>
</comment>
<feature type="chain" id="PRO_5046043007" evidence="2">
    <location>
        <begin position="22"/>
        <end position="202"/>
    </location>
</feature>
<sequence length="202" mass="22222">MAGRLLAALILLFSLSGPVFAETGSFLSDAQPSWKQLNAQQRTALAPLAREWNRMSDASREKWLGIAQRFARMSDIEQARMQDRMRDWVLLTPAQRDLARIQYKQLHTGSSDQQKLLEEKWREYSALPEEEKQRLRGGGRPVVKAPAPTPVPAASAPAGTPAPARPPKALTLKGAPTRPAPVAVISAPPPAEEPEEPDDSDF</sequence>
<keyword evidence="4" id="KW-1185">Reference proteome</keyword>
<evidence type="ECO:0000313" key="3">
    <source>
        <dbReference type="EMBL" id="MET1489103.1"/>
    </source>
</evidence>
<dbReference type="InterPro" id="IPR021455">
    <property type="entry name" value="DUF3106"/>
</dbReference>